<evidence type="ECO:0000313" key="2">
    <source>
        <dbReference type="Proteomes" id="UP000182888"/>
    </source>
</evidence>
<protein>
    <submittedName>
        <fullName evidence="1">Uncharacterized protein</fullName>
    </submittedName>
</protein>
<dbReference type="EMBL" id="CCND01000018">
    <property type="protein sequence ID" value="CDX59062.1"/>
    <property type="molecule type" value="Genomic_DNA"/>
</dbReference>
<dbReference type="Proteomes" id="UP000182888">
    <property type="component" value="Unassembled WGS sequence"/>
</dbReference>
<dbReference type="AlphaFoldDB" id="A0A0K2W143"/>
<accession>A0A0K2W143</accession>
<proteinExistence type="predicted"/>
<organism evidence="1 2">
    <name type="scientific">Mesorhizobium plurifarium</name>
    <dbReference type="NCBI Taxonomy" id="69974"/>
    <lineage>
        <taxon>Bacteria</taxon>
        <taxon>Pseudomonadati</taxon>
        <taxon>Pseudomonadota</taxon>
        <taxon>Alphaproteobacteria</taxon>
        <taxon>Hyphomicrobiales</taxon>
        <taxon>Phyllobacteriaceae</taxon>
        <taxon>Mesorhizobium</taxon>
    </lineage>
</organism>
<sequence length="26" mass="3109">MRHALTAYHTNDINHATKPLLLHYYN</sequence>
<reference evidence="2" key="1">
    <citation type="submission" date="2014-08" db="EMBL/GenBank/DDBJ databases">
        <authorList>
            <person name="Edwards T."/>
        </authorList>
    </citation>
    <scope>NUCLEOTIDE SEQUENCE [LARGE SCALE GENOMIC DNA]</scope>
</reference>
<evidence type="ECO:0000313" key="1">
    <source>
        <dbReference type="EMBL" id="CDX59062.1"/>
    </source>
</evidence>
<gene>
    <name evidence="1" type="ORF">MPL1032_250036</name>
</gene>
<name>A0A0K2W143_MESPL</name>